<dbReference type="Proteomes" id="UP001206925">
    <property type="component" value="Unassembled WGS sequence"/>
</dbReference>
<sequence length="771" mass="84680">MERSVTNSNTILGPSLSSDKLFDASQYAFFGQDSLDKADFGSLEVEEEDKPLNGAGDDEYRLFDRDEESGVGSLSEMDDLSTIFSKLNRTVSGPRHPGVIGDRGSGSGSISRESSSASEWLQERELTDWMDQHISNTDNYQGNRRWSSQPHLHSDSKPLYRATSYPEEQHQFFSEPFLVPDPSFPSFPSISQPDISSPHQHSHLLNLSPTITNSQLPFLENNGSMHLSGGLHRSRGYGGSGSHLIPPGLSRYSQPANNWANQMLHVDHAGLLSNTFQQKLLHNGSLPPHFMSPHHHSVGPFSPLQLYPLPSRPLHLSNHKTKTAQKGSGRHGSGRLSRQGSDGSNKKSDKFRVQFSSKYMNSEEIESILKVQHAATHSNDPYIDDYYHQARVAKGSDSKSKTRFCPAHLKDSPSKSSRNSTEPKNSFNIDAHGRISLPFIRRPQPLLEVDPPAGTEGKSSVRSLEQEPMFAARITIEDCLCLLLDVDDIDRLLQFNPPQDNGAQIRQKRKILLEGLATSLQLVDPLGKKSISVKLTPKDDIVFLRIASLPKGQKLISKYLQLLSPKSELARIVCMTIFRHLRYLFGGLPSDHEASLAVSGLAKTVSTCIGSMDLNSLSACLAAVVCSSEQPPLRPLGSPSGDGASVILKAVLDRATQLLSNPQGLADPGLQNPKLWQASFDAFFGLLTKYCLSKYDSLVQAMCIQTPPSAEMSVSEAAGAISREMPVELLRASLPHTDNNQRKMLVNFSQRSMQVAGHGEAGGQVKPESVR</sequence>
<organism evidence="2 3">
    <name type="scientific">Ambrosia artemisiifolia</name>
    <name type="common">Common ragweed</name>
    <dbReference type="NCBI Taxonomy" id="4212"/>
    <lineage>
        <taxon>Eukaryota</taxon>
        <taxon>Viridiplantae</taxon>
        <taxon>Streptophyta</taxon>
        <taxon>Embryophyta</taxon>
        <taxon>Tracheophyta</taxon>
        <taxon>Spermatophyta</taxon>
        <taxon>Magnoliopsida</taxon>
        <taxon>eudicotyledons</taxon>
        <taxon>Gunneridae</taxon>
        <taxon>Pentapetalae</taxon>
        <taxon>asterids</taxon>
        <taxon>campanulids</taxon>
        <taxon>Asterales</taxon>
        <taxon>Asteraceae</taxon>
        <taxon>Asteroideae</taxon>
        <taxon>Heliantheae alliance</taxon>
        <taxon>Heliantheae</taxon>
        <taxon>Ambrosia</taxon>
    </lineage>
</organism>
<gene>
    <name evidence="2" type="ORF">M8C21_004564</name>
</gene>
<feature type="compositionally biased region" description="Basic residues" evidence="1">
    <location>
        <begin position="317"/>
        <end position="333"/>
    </location>
</feature>
<dbReference type="GO" id="GO:0033962">
    <property type="term" value="P:P-body assembly"/>
    <property type="evidence" value="ECO:0007669"/>
    <property type="project" value="TreeGrafter"/>
</dbReference>
<dbReference type="GO" id="GO:0003723">
    <property type="term" value="F:RNA binding"/>
    <property type="evidence" value="ECO:0007669"/>
    <property type="project" value="TreeGrafter"/>
</dbReference>
<dbReference type="GO" id="GO:0000932">
    <property type="term" value="C:P-body"/>
    <property type="evidence" value="ECO:0007669"/>
    <property type="project" value="TreeGrafter"/>
</dbReference>
<keyword evidence="3" id="KW-1185">Reference proteome</keyword>
<dbReference type="InterPro" id="IPR039900">
    <property type="entry name" value="Pat1-like"/>
</dbReference>
<feature type="compositionally biased region" description="Low complexity" evidence="1">
    <location>
        <begin position="108"/>
        <end position="117"/>
    </location>
</feature>
<comment type="caution">
    <text evidence="2">The sequence shown here is derived from an EMBL/GenBank/DDBJ whole genome shotgun (WGS) entry which is preliminary data.</text>
</comment>
<proteinExistence type="predicted"/>
<reference evidence="2" key="1">
    <citation type="submission" date="2022-06" db="EMBL/GenBank/DDBJ databases">
        <title>Uncovering the hologenomic basis of an extraordinary plant invasion.</title>
        <authorList>
            <person name="Bieker V.C."/>
            <person name="Martin M.D."/>
            <person name="Gilbert T."/>
            <person name="Hodgins K."/>
            <person name="Battlay P."/>
            <person name="Petersen B."/>
            <person name="Wilson J."/>
        </authorList>
    </citation>
    <scope>NUCLEOTIDE SEQUENCE</scope>
    <source>
        <strain evidence="2">AA19_3_7</strain>
        <tissue evidence="2">Leaf</tissue>
    </source>
</reference>
<protein>
    <submittedName>
        <fullName evidence="2">Uncharacterized protein</fullName>
    </submittedName>
</protein>
<evidence type="ECO:0000256" key="1">
    <source>
        <dbReference type="SAM" id="MobiDB-lite"/>
    </source>
</evidence>
<dbReference type="PANTHER" id="PTHR21551">
    <property type="entry name" value="TOPOISOMERASE II-ASSOCIATED PROTEIN PAT1"/>
    <property type="match status" value="1"/>
</dbReference>
<dbReference type="EMBL" id="JAMZMK010012171">
    <property type="protein sequence ID" value="KAI7724687.1"/>
    <property type="molecule type" value="Genomic_DNA"/>
</dbReference>
<evidence type="ECO:0000313" key="3">
    <source>
        <dbReference type="Proteomes" id="UP001206925"/>
    </source>
</evidence>
<dbReference type="AlphaFoldDB" id="A0AAD5BK57"/>
<accession>A0AAD5BK57</accession>
<dbReference type="PANTHER" id="PTHR21551:SF24">
    <property type="entry name" value="PROTEIN PAT1 HOMOLOG 2"/>
    <property type="match status" value="1"/>
</dbReference>
<feature type="region of interest" description="Disordered" evidence="1">
    <location>
        <begin position="309"/>
        <end position="350"/>
    </location>
</feature>
<feature type="region of interest" description="Disordered" evidence="1">
    <location>
        <begin position="397"/>
        <end position="428"/>
    </location>
</feature>
<dbReference type="GO" id="GO:0000290">
    <property type="term" value="P:deadenylation-dependent decapping of nuclear-transcribed mRNA"/>
    <property type="evidence" value="ECO:0007669"/>
    <property type="project" value="InterPro"/>
</dbReference>
<name>A0AAD5BK57_AMBAR</name>
<evidence type="ECO:0000313" key="2">
    <source>
        <dbReference type="EMBL" id="KAI7724687.1"/>
    </source>
</evidence>
<feature type="compositionally biased region" description="Polar residues" evidence="1">
    <location>
        <begin position="414"/>
        <end position="428"/>
    </location>
</feature>
<feature type="region of interest" description="Disordered" evidence="1">
    <location>
        <begin position="94"/>
        <end position="117"/>
    </location>
</feature>